<feature type="modified residue" description="N6-(pyridoxal phosphate)lysine" evidence="5 6">
    <location>
        <position position="41"/>
    </location>
</feature>
<dbReference type="GO" id="GO:0005829">
    <property type="term" value="C:cytosol"/>
    <property type="evidence" value="ECO:0007669"/>
    <property type="project" value="TreeGrafter"/>
</dbReference>
<evidence type="ECO:0000256" key="1">
    <source>
        <dbReference type="ARBA" id="ARBA00000316"/>
    </source>
</evidence>
<gene>
    <name evidence="9" type="primary">alr</name>
    <name evidence="9" type="ORF">P9B03_17375</name>
</gene>
<dbReference type="InterPro" id="IPR020622">
    <property type="entry name" value="Ala_racemase_pyridoxalP-BS"/>
</dbReference>
<feature type="domain" description="Alanine racemase C-terminal" evidence="8">
    <location>
        <begin position="246"/>
        <end position="371"/>
    </location>
</feature>
<dbReference type="CDD" id="cd00430">
    <property type="entry name" value="PLPDE_III_AR"/>
    <property type="match status" value="1"/>
</dbReference>
<dbReference type="SUPFAM" id="SSF51419">
    <property type="entry name" value="PLP-binding barrel"/>
    <property type="match status" value="1"/>
</dbReference>
<name>A0AAW9NVE6_9BACL</name>
<feature type="active site" description="Proton acceptor; specific for L-alanine" evidence="5">
    <location>
        <position position="267"/>
    </location>
</feature>
<dbReference type="InterPro" id="IPR001608">
    <property type="entry name" value="Ala_racemase_N"/>
</dbReference>
<evidence type="ECO:0000256" key="2">
    <source>
        <dbReference type="ARBA" id="ARBA00001933"/>
    </source>
</evidence>
<dbReference type="AlphaFoldDB" id="A0AAW9NVE6"/>
<dbReference type="GO" id="GO:0030632">
    <property type="term" value="P:D-alanine biosynthetic process"/>
    <property type="evidence" value="ECO:0007669"/>
    <property type="project" value="UniProtKB-UniRule"/>
</dbReference>
<evidence type="ECO:0000256" key="6">
    <source>
        <dbReference type="PIRSR" id="PIRSR600821-50"/>
    </source>
</evidence>
<proteinExistence type="inferred from homology"/>
<dbReference type="SUPFAM" id="SSF50621">
    <property type="entry name" value="Alanine racemase C-terminal domain-like"/>
    <property type="match status" value="1"/>
</dbReference>
<dbReference type="EC" id="5.1.1.1" evidence="5"/>
<dbReference type="InterPro" id="IPR009006">
    <property type="entry name" value="Ala_racemase/Decarboxylase_C"/>
</dbReference>
<dbReference type="Gene3D" id="3.20.20.10">
    <property type="entry name" value="Alanine racemase"/>
    <property type="match status" value="1"/>
</dbReference>
<dbReference type="RefSeq" id="WP_326124852.1">
    <property type="nucleotide sequence ID" value="NZ_JARSFG010000025.1"/>
</dbReference>
<dbReference type="PRINTS" id="PR00992">
    <property type="entry name" value="ALARACEMASE"/>
</dbReference>
<dbReference type="GO" id="GO:0030170">
    <property type="term" value="F:pyridoxal phosphate binding"/>
    <property type="evidence" value="ECO:0007669"/>
    <property type="project" value="UniProtKB-UniRule"/>
</dbReference>
<dbReference type="PROSITE" id="PS00395">
    <property type="entry name" value="ALANINE_RACEMASE"/>
    <property type="match status" value="1"/>
</dbReference>
<dbReference type="EMBL" id="JARSFG010000025">
    <property type="protein sequence ID" value="MEC1180268.1"/>
    <property type="molecule type" value="Genomic_DNA"/>
</dbReference>
<comment type="pathway">
    <text evidence="5">Amino-acid biosynthesis; D-alanine biosynthesis; D-alanine from L-alanine: step 1/1.</text>
</comment>
<evidence type="ECO:0000256" key="3">
    <source>
        <dbReference type="ARBA" id="ARBA00022898"/>
    </source>
</evidence>
<evidence type="ECO:0000256" key="7">
    <source>
        <dbReference type="PIRSR" id="PIRSR600821-52"/>
    </source>
</evidence>
<dbReference type="Pfam" id="PF00842">
    <property type="entry name" value="Ala_racemase_C"/>
    <property type="match status" value="1"/>
</dbReference>
<dbReference type="HAMAP" id="MF_01201">
    <property type="entry name" value="Ala_racemase"/>
    <property type="match status" value="1"/>
</dbReference>
<dbReference type="Gene3D" id="2.40.37.10">
    <property type="entry name" value="Lyase, Ornithine Decarboxylase, Chain A, domain 1"/>
    <property type="match status" value="1"/>
</dbReference>
<feature type="binding site" evidence="5 7">
    <location>
        <position position="314"/>
    </location>
    <ligand>
        <name>substrate</name>
    </ligand>
</feature>
<dbReference type="Pfam" id="PF01168">
    <property type="entry name" value="Ala_racemase_N"/>
    <property type="match status" value="1"/>
</dbReference>
<evidence type="ECO:0000256" key="4">
    <source>
        <dbReference type="ARBA" id="ARBA00023235"/>
    </source>
</evidence>
<dbReference type="Proteomes" id="UP001344888">
    <property type="component" value="Unassembled WGS sequence"/>
</dbReference>
<comment type="catalytic activity">
    <reaction evidence="1 5">
        <text>L-alanine = D-alanine</text>
        <dbReference type="Rhea" id="RHEA:20249"/>
        <dbReference type="ChEBI" id="CHEBI:57416"/>
        <dbReference type="ChEBI" id="CHEBI:57972"/>
        <dbReference type="EC" id="5.1.1.1"/>
    </reaction>
</comment>
<dbReference type="PANTHER" id="PTHR30511:SF0">
    <property type="entry name" value="ALANINE RACEMASE, CATABOLIC-RELATED"/>
    <property type="match status" value="1"/>
</dbReference>
<comment type="function">
    <text evidence="5">Catalyzes the interconversion of L-alanine and D-alanine. May also act on other amino acids.</text>
</comment>
<feature type="binding site" evidence="5 7">
    <location>
        <position position="137"/>
    </location>
    <ligand>
        <name>substrate</name>
    </ligand>
</feature>
<evidence type="ECO:0000313" key="10">
    <source>
        <dbReference type="Proteomes" id="UP001344888"/>
    </source>
</evidence>
<comment type="caution">
    <text evidence="9">The sequence shown here is derived from an EMBL/GenBank/DDBJ whole genome shotgun (WGS) entry which is preliminary data.</text>
</comment>
<sequence>MEEIQYYRPTKAIINLRAIQENIIQLKKHLQSDVQIIAVVKANGYGHGDIEVAHAALKAGATLLAVATPEEAIHVRSHMPNVDILVLGASPASFASYAAENNIALTVFSKEWVRQVALLQVTNKLKLHIKIDTGMGRIGATSIEELQHLYEAIKSIKHIEVEGVFTHFATADEEDTLHFDEQVRLLQAMLQAIPVKPRLVHVANTATALVKDKKLQFDAIRFGISMYGLAPSHYVAENLPFPLKPAMSLETELVHVKELKAGQSVGYGAEYTAEEDVFIGTLPIGYADGLLRKLTGQTVLIDGKRTPIIGRICMDQCMILLPKAYTVGEKVTLIGTQQNVTISLEEWANKLDTINYEIPCIITNRVPRIYTS</sequence>
<comment type="similarity">
    <text evidence="5">Belongs to the alanine racemase family.</text>
</comment>
<dbReference type="InterPro" id="IPR011079">
    <property type="entry name" value="Ala_racemase_C"/>
</dbReference>
<keyword evidence="10" id="KW-1185">Reference proteome</keyword>
<dbReference type="PANTHER" id="PTHR30511">
    <property type="entry name" value="ALANINE RACEMASE"/>
    <property type="match status" value="1"/>
</dbReference>
<dbReference type="GO" id="GO:0008784">
    <property type="term" value="F:alanine racemase activity"/>
    <property type="evidence" value="ECO:0007669"/>
    <property type="project" value="UniProtKB-UniRule"/>
</dbReference>
<feature type="active site" description="Proton acceptor; specific for D-alanine" evidence="5">
    <location>
        <position position="41"/>
    </location>
</feature>
<dbReference type="FunFam" id="3.20.20.10:FF:000002">
    <property type="entry name" value="Alanine racemase"/>
    <property type="match status" value="1"/>
</dbReference>
<keyword evidence="4 5" id="KW-0413">Isomerase</keyword>
<protein>
    <recommendedName>
        <fullName evidence="5">Alanine racemase</fullName>
        <ecNumber evidence="5">5.1.1.1</ecNumber>
    </recommendedName>
</protein>
<dbReference type="InterPro" id="IPR000821">
    <property type="entry name" value="Ala_racemase"/>
</dbReference>
<evidence type="ECO:0000256" key="5">
    <source>
        <dbReference type="HAMAP-Rule" id="MF_01201"/>
    </source>
</evidence>
<dbReference type="SMART" id="SM01005">
    <property type="entry name" value="Ala_racemase_C"/>
    <property type="match status" value="1"/>
</dbReference>
<dbReference type="InterPro" id="IPR029066">
    <property type="entry name" value="PLP-binding_barrel"/>
</dbReference>
<evidence type="ECO:0000259" key="8">
    <source>
        <dbReference type="SMART" id="SM01005"/>
    </source>
</evidence>
<reference evidence="9 10" key="1">
    <citation type="submission" date="2023-03" db="EMBL/GenBank/DDBJ databases">
        <title>Bacillus Genome Sequencing.</title>
        <authorList>
            <person name="Dunlap C."/>
        </authorList>
    </citation>
    <scope>NUCLEOTIDE SEQUENCE [LARGE SCALE GENOMIC DNA]</scope>
    <source>
        <strain evidence="9 10">B-59205</strain>
    </source>
</reference>
<accession>A0AAW9NVE6</accession>
<organism evidence="9 10">
    <name type="scientific">Metasolibacillus meyeri</name>
    <dbReference type="NCBI Taxonomy" id="1071052"/>
    <lineage>
        <taxon>Bacteria</taxon>
        <taxon>Bacillati</taxon>
        <taxon>Bacillota</taxon>
        <taxon>Bacilli</taxon>
        <taxon>Bacillales</taxon>
        <taxon>Caryophanaceae</taxon>
        <taxon>Metasolibacillus</taxon>
    </lineage>
</organism>
<dbReference type="NCBIfam" id="TIGR00492">
    <property type="entry name" value="alr"/>
    <property type="match status" value="1"/>
</dbReference>
<dbReference type="FunFam" id="2.40.37.10:FF:000006">
    <property type="entry name" value="Alanine racemase"/>
    <property type="match status" value="1"/>
</dbReference>
<evidence type="ECO:0000313" key="9">
    <source>
        <dbReference type="EMBL" id="MEC1180268.1"/>
    </source>
</evidence>
<dbReference type="GO" id="GO:0009252">
    <property type="term" value="P:peptidoglycan biosynthetic process"/>
    <property type="evidence" value="ECO:0007669"/>
    <property type="project" value="TreeGrafter"/>
</dbReference>
<comment type="cofactor">
    <cofactor evidence="2 5 6">
        <name>pyridoxal 5'-phosphate</name>
        <dbReference type="ChEBI" id="CHEBI:597326"/>
    </cofactor>
</comment>
<keyword evidence="3 5" id="KW-0663">Pyridoxal phosphate</keyword>